<dbReference type="Pfam" id="PF03358">
    <property type="entry name" value="FMN_red"/>
    <property type="match status" value="1"/>
</dbReference>
<reference evidence="4" key="1">
    <citation type="submission" date="2022-09" db="EMBL/GenBank/DDBJ databases">
        <title>Culturomic study of gut microbiota in children with autism spectrum disorder.</title>
        <authorList>
            <person name="Efimov B.A."/>
            <person name="Chaplin A.V."/>
            <person name="Sokolova S.R."/>
            <person name="Pikina A.P."/>
            <person name="Korzhanova M."/>
            <person name="Belova V."/>
            <person name="Korostin D."/>
        </authorList>
    </citation>
    <scope>NUCLEOTIDE SEQUENCE</scope>
    <source>
        <strain evidence="4">ASD5510</strain>
    </source>
</reference>
<accession>A0A9J6QZ76</accession>
<evidence type="ECO:0000256" key="2">
    <source>
        <dbReference type="ARBA" id="ARBA00022643"/>
    </source>
</evidence>
<dbReference type="EMBL" id="JAOSHN010000013">
    <property type="protein sequence ID" value="MCU7380741.1"/>
    <property type="molecule type" value="Genomic_DNA"/>
</dbReference>
<dbReference type="PANTHER" id="PTHR43278">
    <property type="entry name" value="NAD(P)H-DEPENDENT FMN-CONTAINING OXIDOREDUCTASE YWQN-RELATED"/>
    <property type="match status" value="1"/>
</dbReference>
<feature type="domain" description="NADPH-dependent FMN reductase-like" evidence="3">
    <location>
        <begin position="168"/>
        <end position="323"/>
    </location>
</feature>
<sequence length="356" mass="39883">MGQFVLVNPLCSETRKAQRLQSILDASLKGYSYDEIVTMEEFEKADLRNKKILFSISLGESGINLEYYNMLKQIRLRRDCFEGSVGGVIIDGNSELFTKSISREFVFSANRSGCTFPGRPLVEGTRSLKNFNIRAQNLHMDNLGAYIVAGRQLVFNILEYAEKKKERPKILMLHASDRKTSNSLSLWELVKEHLGCCDIQEISLRNGKVLDCQGCPYETCKHFAEEEKCFYGGPIVEEVYPAILESDALVLVCPNYNDAVGANIAAFINRLTALVMTHKFYDKSLFGIVVSGYSGGDIVAQQMISALNMNKTFRLPGHFALLETANDPRSILKSDGIEKRAQAFAENILKNLKGTE</sequence>
<comment type="caution">
    <text evidence="4">The sequence shown here is derived from an EMBL/GenBank/DDBJ whole genome shotgun (WGS) entry which is preliminary data.</text>
</comment>
<evidence type="ECO:0000313" key="4">
    <source>
        <dbReference type="EMBL" id="MCU7380741.1"/>
    </source>
</evidence>
<evidence type="ECO:0000313" key="5">
    <source>
        <dbReference type="Proteomes" id="UP001065549"/>
    </source>
</evidence>
<dbReference type="SUPFAM" id="SSF52218">
    <property type="entry name" value="Flavoproteins"/>
    <property type="match status" value="1"/>
</dbReference>
<organism evidence="4 5">
    <name type="scientific">Hominibacterium faecale</name>
    <dbReference type="NCBI Taxonomy" id="2839743"/>
    <lineage>
        <taxon>Bacteria</taxon>
        <taxon>Bacillati</taxon>
        <taxon>Bacillota</taxon>
        <taxon>Clostridia</taxon>
        <taxon>Peptostreptococcales</taxon>
        <taxon>Anaerovoracaceae</taxon>
        <taxon>Hominibacterium</taxon>
    </lineage>
</organism>
<gene>
    <name evidence="4" type="ORF">OBO34_20720</name>
</gene>
<name>A0A9J6QZ76_9FIRM</name>
<keyword evidence="2" id="KW-0288">FMN</keyword>
<dbReference type="AlphaFoldDB" id="A0A9J6QZ76"/>
<dbReference type="GO" id="GO:0016491">
    <property type="term" value="F:oxidoreductase activity"/>
    <property type="evidence" value="ECO:0007669"/>
    <property type="project" value="InterPro"/>
</dbReference>
<keyword evidence="1" id="KW-0285">Flavoprotein</keyword>
<protein>
    <submittedName>
        <fullName evidence="4">NAD(P)H-dependent oxidoreductase</fullName>
    </submittedName>
</protein>
<keyword evidence="5" id="KW-1185">Reference proteome</keyword>
<evidence type="ECO:0000256" key="1">
    <source>
        <dbReference type="ARBA" id="ARBA00022630"/>
    </source>
</evidence>
<dbReference type="Proteomes" id="UP001065549">
    <property type="component" value="Unassembled WGS sequence"/>
</dbReference>
<dbReference type="RefSeq" id="WP_227754910.1">
    <property type="nucleotide sequence ID" value="NZ_JAJAGH010000003.1"/>
</dbReference>
<dbReference type="PANTHER" id="PTHR43278:SF2">
    <property type="entry name" value="IRON-SULFUR FLAVOPROTEIN"/>
    <property type="match status" value="1"/>
</dbReference>
<dbReference type="InterPro" id="IPR051796">
    <property type="entry name" value="ISF_SsuE-like"/>
</dbReference>
<proteinExistence type="predicted"/>
<dbReference type="InterPro" id="IPR029039">
    <property type="entry name" value="Flavoprotein-like_sf"/>
</dbReference>
<dbReference type="Gene3D" id="3.40.50.360">
    <property type="match status" value="1"/>
</dbReference>
<dbReference type="InterPro" id="IPR005025">
    <property type="entry name" value="FMN_Rdtase-like_dom"/>
</dbReference>
<evidence type="ECO:0000259" key="3">
    <source>
        <dbReference type="Pfam" id="PF03358"/>
    </source>
</evidence>